<name>A0AAD7XEX0_9APHY</name>
<dbReference type="AlphaFoldDB" id="A0AAD7XEX0"/>
<dbReference type="Proteomes" id="UP001215151">
    <property type="component" value="Unassembled WGS sequence"/>
</dbReference>
<dbReference type="GO" id="GO:0006144">
    <property type="term" value="P:purine nucleobase metabolic process"/>
    <property type="evidence" value="ECO:0007669"/>
    <property type="project" value="UniProtKB-KW"/>
</dbReference>
<dbReference type="Gene3D" id="1.10.3330.10">
    <property type="entry name" value="Oxo-4-hydroxy-4-carboxy-5-ureidoimidazoline decarboxylase"/>
    <property type="match status" value="1"/>
</dbReference>
<dbReference type="SUPFAM" id="SSF158694">
    <property type="entry name" value="UraD-Like"/>
    <property type="match status" value="1"/>
</dbReference>
<feature type="domain" description="Oxo-4-hydroxy-4-carboxy-5-ureidoimidazoline decarboxylase" evidence="2">
    <location>
        <begin position="47"/>
        <end position="171"/>
    </location>
</feature>
<dbReference type="InterPro" id="IPR018020">
    <property type="entry name" value="OHCU_decarboxylase"/>
</dbReference>
<dbReference type="EMBL" id="JAPEVG010000037">
    <property type="protein sequence ID" value="KAJ8494359.1"/>
    <property type="molecule type" value="Genomic_DNA"/>
</dbReference>
<evidence type="ECO:0000256" key="1">
    <source>
        <dbReference type="ARBA" id="ARBA00022631"/>
    </source>
</evidence>
<protein>
    <recommendedName>
        <fullName evidence="2">Oxo-4-hydroxy-4-carboxy-5-ureidoimidazoline decarboxylase domain-containing protein</fullName>
    </recommendedName>
</protein>
<dbReference type="Pfam" id="PF09349">
    <property type="entry name" value="OHCU_decarbox"/>
    <property type="match status" value="1"/>
</dbReference>
<proteinExistence type="predicted"/>
<evidence type="ECO:0000259" key="2">
    <source>
        <dbReference type="Pfam" id="PF09349"/>
    </source>
</evidence>
<dbReference type="InterPro" id="IPR036778">
    <property type="entry name" value="OHCU_decarboxylase_sf"/>
</dbReference>
<dbReference type="PANTHER" id="PTHR37987">
    <property type="entry name" value="CHROMOSOME 9, WHOLE GENOME SHOTGUN SEQUENCE"/>
    <property type="match status" value="1"/>
</dbReference>
<keyword evidence="4" id="KW-1185">Reference proteome</keyword>
<dbReference type="PANTHER" id="PTHR37987:SF1">
    <property type="entry name" value="OXO-4-HYDROXY-4-CARBOXY-5-UREIDOIMIDAZOLINE DECARBOXYLASE DOMAIN-CONTAINING PROTEIN"/>
    <property type="match status" value="1"/>
</dbReference>
<reference evidence="3" key="1">
    <citation type="submission" date="2022-11" db="EMBL/GenBank/DDBJ databases">
        <title>Genome Sequence of Cubamyces cubensis.</title>
        <authorList>
            <person name="Buettner E."/>
        </authorList>
    </citation>
    <scope>NUCLEOTIDE SEQUENCE</scope>
    <source>
        <strain evidence="3">MPL-01</strain>
    </source>
</reference>
<accession>A0AAD7XEX0</accession>
<sequence>MRSWIHSVKPLGDFKTAAAQAETGSSPLPPLLEALSDSSGKDDGPLARALALLFEPSPVLYRTLVPAVATHIQNAPPVLSYYALIGVALEVIESWSDTQKAEFIAGHPRIGEVKGLSQLSAQEQAAKATPPEVLARLAHLNACYEHRYPGLIYITFVNGRSRAEIKDEMEDVLGLEHSLSPDEPPVVSLQSVEMGTEEWKKELQRAVADVCKIAKSRLKALGVDSETVVATTAHAQT</sequence>
<evidence type="ECO:0000313" key="3">
    <source>
        <dbReference type="EMBL" id="KAJ8494359.1"/>
    </source>
</evidence>
<organism evidence="3 4">
    <name type="scientific">Trametes cubensis</name>
    <dbReference type="NCBI Taxonomy" id="1111947"/>
    <lineage>
        <taxon>Eukaryota</taxon>
        <taxon>Fungi</taxon>
        <taxon>Dikarya</taxon>
        <taxon>Basidiomycota</taxon>
        <taxon>Agaricomycotina</taxon>
        <taxon>Agaricomycetes</taxon>
        <taxon>Polyporales</taxon>
        <taxon>Polyporaceae</taxon>
        <taxon>Trametes</taxon>
    </lineage>
</organism>
<evidence type="ECO:0000313" key="4">
    <source>
        <dbReference type="Proteomes" id="UP001215151"/>
    </source>
</evidence>
<keyword evidence="1" id="KW-0659">Purine metabolism</keyword>
<comment type="caution">
    <text evidence="3">The sequence shown here is derived from an EMBL/GenBank/DDBJ whole genome shotgun (WGS) entry which is preliminary data.</text>
</comment>
<gene>
    <name evidence="3" type="ORF">ONZ51_g2406</name>
</gene>